<sequence length="63" mass="6852">MTPAEVEEEYGIAVQTLANYRWQGVGPAYVKKTPGRSGRIVYRRAAIEAWLDAQTVQAGGKAA</sequence>
<organism evidence="2 3">
    <name type="scientific">Streptomyces typhae</name>
    <dbReference type="NCBI Taxonomy" id="2681492"/>
    <lineage>
        <taxon>Bacteria</taxon>
        <taxon>Bacillati</taxon>
        <taxon>Actinomycetota</taxon>
        <taxon>Actinomycetes</taxon>
        <taxon>Kitasatosporales</taxon>
        <taxon>Streptomycetaceae</taxon>
        <taxon>Streptomyces</taxon>
    </lineage>
</organism>
<dbReference type="Pfam" id="PF12728">
    <property type="entry name" value="HTH_17"/>
    <property type="match status" value="1"/>
</dbReference>
<accession>A0A6L6WYR7</accession>
<dbReference type="InterPro" id="IPR009061">
    <property type="entry name" value="DNA-bd_dom_put_sf"/>
</dbReference>
<evidence type="ECO:0000259" key="1">
    <source>
        <dbReference type="Pfam" id="PF12728"/>
    </source>
</evidence>
<dbReference type="SUPFAM" id="SSF46955">
    <property type="entry name" value="Putative DNA-binding domain"/>
    <property type="match status" value="1"/>
</dbReference>
<evidence type="ECO:0000313" key="3">
    <source>
        <dbReference type="Proteomes" id="UP000483802"/>
    </source>
</evidence>
<proteinExistence type="predicted"/>
<protein>
    <submittedName>
        <fullName evidence="2">Helix-turn-helix domain-containing protein</fullName>
    </submittedName>
</protein>
<name>A0A6L6WYR7_9ACTN</name>
<reference evidence="2 3" key="1">
    <citation type="submission" date="2019-11" db="EMBL/GenBank/DDBJ databases">
        <title>Streptomyces typhae sp. nov., a novel endophytic actinomycete isolated from the root of cattail pollen (Typha angustifolia L.).</title>
        <authorList>
            <person name="Peng C."/>
        </authorList>
    </citation>
    <scope>NUCLEOTIDE SEQUENCE [LARGE SCALE GENOMIC DNA]</scope>
    <source>
        <strain evidence="3">p1417</strain>
    </source>
</reference>
<keyword evidence="3" id="KW-1185">Reference proteome</keyword>
<dbReference type="InterPro" id="IPR041657">
    <property type="entry name" value="HTH_17"/>
</dbReference>
<feature type="domain" description="Helix-turn-helix" evidence="1">
    <location>
        <begin position="1"/>
        <end position="54"/>
    </location>
</feature>
<evidence type="ECO:0000313" key="2">
    <source>
        <dbReference type="EMBL" id="MVO86641.1"/>
    </source>
</evidence>
<gene>
    <name evidence="2" type="ORF">GPA10_18225</name>
</gene>
<dbReference type="AlphaFoldDB" id="A0A6L6WYR7"/>
<comment type="caution">
    <text evidence="2">The sequence shown here is derived from an EMBL/GenBank/DDBJ whole genome shotgun (WGS) entry which is preliminary data.</text>
</comment>
<dbReference type="Proteomes" id="UP000483802">
    <property type="component" value="Unassembled WGS sequence"/>
</dbReference>
<dbReference type="EMBL" id="WPNZ01000009">
    <property type="protein sequence ID" value="MVO86641.1"/>
    <property type="molecule type" value="Genomic_DNA"/>
</dbReference>